<evidence type="ECO:0000313" key="2">
    <source>
        <dbReference type="Proteomes" id="UP000238356"/>
    </source>
</evidence>
<dbReference type="SUPFAM" id="SSF82784">
    <property type="entry name" value="OsmC-like"/>
    <property type="match status" value="1"/>
</dbReference>
<dbReference type="Gene3D" id="3.30.300.20">
    <property type="match status" value="1"/>
</dbReference>
<keyword evidence="2" id="KW-1185">Reference proteome</keyword>
<dbReference type="InterPro" id="IPR052924">
    <property type="entry name" value="OsmC/Ohr_hydroprdx_reductase"/>
</dbReference>
<dbReference type="InterPro" id="IPR036102">
    <property type="entry name" value="OsmC/Ohrsf"/>
</dbReference>
<dbReference type="InterPro" id="IPR015946">
    <property type="entry name" value="KH_dom-like_a/b"/>
</dbReference>
<dbReference type="PANTHER" id="PTHR35368">
    <property type="entry name" value="HYDROPEROXIDE REDUCTASE"/>
    <property type="match status" value="1"/>
</dbReference>
<dbReference type="EMBL" id="PSZD01000003">
    <property type="protein sequence ID" value="PPJ31319.1"/>
    <property type="molecule type" value="Genomic_DNA"/>
</dbReference>
<dbReference type="AlphaFoldDB" id="A0A2S6AC67"/>
<gene>
    <name evidence="1" type="ORF">C5F51_07015</name>
</gene>
<proteinExistence type="predicted"/>
<reference evidence="1 2" key="1">
    <citation type="submission" date="2018-02" db="EMBL/GenBank/DDBJ databases">
        <title>8 Nocardia nova and 1 Nocardia cyriacigeorgica strain used for evolution to TMP-SMX.</title>
        <authorList>
            <person name="Mehta H."/>
            <person name="Weng J."/>
            <person name="Shamoo Y."/>
        </authorList>
    </citation>
    <scope>NUCLEOTIDE SEQUENCE [LARGE SCALE GENOMIC DNA]</scope>
    <source>
        <strain evidence="1 2">BAA2227</strain>
    </source>
</reference>
<dbReference type="InterPro" id="IPR003718">
    <property type="entry name" value="OsmC/Ohr_fam"/>
</dbReference>
<protein>
    <submittedName>
        <fullName evidence="1">OsmC family peroxiredoxin</fullName>
    </submittedName>
</protein>
<comment type="caution">
    <text evidence="1">The sequence shown here is derived from an EMBL/GenBank/DDBJ whole genome shotgun (WGS) entry which is preliminary data.</text>
</comment>
<dbReference type="Proteomes" id="UP000238356">
    <property type="component" value="Unassembled WGS sequence"/>
</dbReference>
<evidence type="ECO:0000313" key="1">
    <source>
        <dbReference type="EMBL" id="PPJ31319.1"/>
    </source>
</evidence>
<dbReference type="RefSeq" id="WP_063014070.1">
    <property type="nucleotide sequence ID" value="NZ_JADLQW010000005.1"/>
</dbReference>
<accession>A0A2S6AC67</accession>
<dbReference type="PANTHER" id="PTHR35368:SF1">
    <property type="entry name" value="HYDROPEROXIDE REDUCTASE"/>
    <property type="match status" value="1"/>
</dbReference>
<dbReference type="Pfam" id="PF02566">
    <property type="entry name" value="OsmC"/>
    <property type="match status" value="1"/>
</dbReference>
<name>A0A2S6AC67_9NOCA</name>
<sequence>MNVTTTVNGVDVNQLAGTIDAVSADPSLARFQFRADNHWIDGGYSRTAIKGFYGTGREDTTRTEPFTLDSDEPPVLLGRNRAPNAGEYLLHALAACLTGTMIYHAAARGIAVKSLECAVQGELDLQGFLGLDGTVRPGYEQIRVAITAEGDFDDNQFAELAGLTRYSPVRDIVSNPVPVDIDVIRA</sequence>
<organism evidence="1 2">
    <name type="scientific">Nocardia nova</name>
    <dbReference type="NCBI Taxonomy" id="37330"/>
    <lineage>
        <taxon>Bacteria</taxon>
        <taxon>Bacillati</taxon>
        <taxon>Actinomycetota</taxon>
        <taxon>Actinomycetes</taxon>
        <taxon>Mycobacteriales</taxon>
        <taxon>Nocardiaceae</taxon>
        <taxon>Nocardia</taxon>
    </lineage>
</organism>